<keyword evidence="8" id="KW-0479">Metal-binding</keyword>
<keyword evidence="14" id="KW-1185">Reference proteome</keyword>
<keyword evidence="8" id="KW-0862">Zinc</keyword>
<evidence type="ECO:0000256" key="6">
    <source>
        <dbReference type="ARBA" id="ARBA00023163"/>
    </source>
</evidence>
<keyword evidence="7" id="KW-0539">Nucleus</keyword>
<evidence type="ECO:0000256" key="3">
    <source>
        <dbReference type="ARBA" id="ARBA00022724"/>
    </source>
</evidence>
<dbReference type="PANTHER" id="PTHR45636:SF42">
    <property type="entry name" value="PROTEIN CBR-NPAX-1"/>
    <property type="match status" value="1"/>
</dbReference>
<feature type="domain" description="Paired" evidence="12">
    <location>
        <begin position="59"/>
        <end position="193"/>
    </location>
</feature>
<dbReference type="AlphaFoldDB" id="A0A0D8XDR7"/>
<evidence type="ECO:0000259" key="11">
    <source>
        <dbReference type="PROSITE" id="PS50966"/>
    </source>
</evidence>
<dbReference type="PANTHER" id="PTHR45636">
    <property type="entry name" value="PAIRED BOX PROTEIN PAX-6-RELATED-RELATED"/>
    <property type="match status" value="1"/>
</dbReference>
<evidence type="ECO:0000259" key="12">
    <source>
        <dbReference type="PROSITE" id="PS51057"/>
    </source>
</evidence>
<dbReference type="InterPro" id="IPR007527">
    <property type="entry name" value="Znf_SWIM"/>
</dbReference>
<protein>
    <submittedName>
        <fullName evidence="13">Paired box' domain protein</fullName>
    </submittedName>
</protein>
<dbReference type="GO" id="GO:0000981">
    <property type="term" value="F:DNA-binding transcription factor activity, RNA polymerase II-specific"/>
    <property type="evidence" value="ECO:0007669"/>
    <property type="project" value="TreeGrafter"/>
</dbReference>
<dbReference type="OrthoDB" id="9996331at2759"/>
<evidence type="ECO:0000256" key="9">
    <source>
        <dbReference type="SAM" id="MobiDB-lite"/>
    </source>
</evidence>
<keyword evidence="10" id="KW-1133">Transmembrane helix</keyword>
<dbReference type="SUPFAM" id="SSF46689">
    <property type="entry name" value="Homeodomain-like"/>
    <property type="match status" value="1"/>
</dbReference>
<keyword evidence="10" id="KW-0812">Transmembrane</keyword>
<accession>A0A0D8XDR7</accession>
<name>A0A0D8XDR7_DICVI</name>
<feature type="region of interest" description="Disordered" evidence="9">
    <location>
        <begin position="45"/>
        <end position="65"/>
    </location>
</feature>
<dbReference type="SMART" id="SM00351">
    <property type="entry name" value="PAX"/>
    <property type="match status" value="1"/>
</dbReference>
<gene>
    <name evidence="13" type="ORF">DICVIV_11229</name>
</gene>
<dbReference type="PROSITE" id="PS50966">
    <property type="entry name" value="ZF_SWIM"/>
    <property type="match status" value="1"/>
</dbReference>
<dbReference type="Gene3D" id="1.10.10.10">
    <property type="entry name" value="Winged helix-like DNA-binding domain superfamily/Winged helix DNA-binding domain"/>
    <property type="match status" value="1"/>
</dbReference>
<feature type="transmembrane region" description="Helical" evidence="10">
    <location>
        <begin position="151"/>
        <end position="172"/>
    </location>
</feature>
<evidence type="ECO:0000313" key="13">
    <source>
        <dbReference type="EMBL" id="KJH42770.1"/>
    </source>
</evidence>
<keyword evidence="3" id="KW-0563">Paired box</keyword>
<evidence type="ECO:0000256" key="1">
    <source>
        <dbReference type="ARBA" id="ARBA00004123"/>
    </source>
</evidence>
<comment type="subcellular location">
    <subcellularLocation>
        <location evidence="1">Nucleus</location>
    </subcellularLocation>
</comment>
<evidence type="ECO:0000256" key="7">
    <source>
        <dbReference type="ARBA" id="ARBA00023242"/>
    </source>
</evidence>
<reference evidence="14" key="2">
    <citation type="journal article" date="2016" name="Sci. Rep.">
        <title>Dictyocaulus viviparus genome, variome and transcriptome elucidate lungworm biology and support future intervention.</title>
        <authorList>
            <person name="McNulty S.N."/>
            <person name="Strube C."/>
            <person name="Rosa B.A."/>
            <person name="Martin J.C."/>
            <person name="Tyagi R."/>
            <person name="Choi Y.J."/>
            <person name="Wang Q."/>
            <person name="Hallsworth Pepin K."/>
            <person name="Zhang X."/>
            <person name="Ozersky P."/>
            <person name="Wilson R.K."/>
            <person name="Sternberg P.W."/>
            <person name="Gasser R.B."/>
            <person name="Mitreva M."/>
        </authorList>
    </citation>
    <scope>NUCLEOTIDE SEQUENCE [LARGE SCALE GENOMIC DNA]</scope>
    <source>
        <strain evidence="14">HannoverDv2000</strain>
    </source>
</reference>
<evidence type="ECO:0000256" key="2">
    <source>
        <dbReference type="ARBA" id="ARBA00022473"/>
    </source>
</evidence>
<dbReference type="InterPro" id="IPR036388">
    <property type="entry name" value="WH-like_DNA-bd_sf"/>
</dbReference>
<reference evidence="13 14" key="1">
    <citation type="submission" date="2013-11" db="EMBL/GenBank/DDBJ databases">
        <title>Draft genome of the bovine lungworm Dictyocaulus viviparus.</title>
        <authorList>
            <person name="Mitreva M."/>
        </authorList>
    </citation>
    <scope>NUCLEOTIDE SEQUENCE [LARGE SCALE GENOMIC DNA]</scope>
    <source>
        <strain evidence="13 14">HannoverDv2000</strain>
    </source>
</reference>
<dbReference type="GO" id="GO:0000978">
    <property type="term" value="F:RNA polymerase II cis-regulatory region sequence-specific DNA binding"/>
    <property type="evidence" value="ECO:0007669"/>
    <property type="project" value="TreeGrafter"/>
</dbReference>
<dbReference type="PRINTS" id="PR00027">
    <property type="entry name" value="PAIREDBOX"/>
</dbReference>
<feature type="compositionally biased region" description="Low complexity" evidence="9">
    <location>
        <begin position="49"/>
        <end position="58"/>
    </location>
</feature>
<keyword evidence="6" id="KW-0804">Transcription</keyword>
<dbReference type="PROSITE" id="PS51057">
    <property type="entry name" value="PAIRED_2"/>
    <property type="match status" value="1"/>
</dbReference>
<keyword evidence="10" id="KW-0472">Membrane</keyword>
<evidence type="ECO:0000256" key="10">
    <source>
        <dbReference type="SAM" id="Phobius"/>
    </source>
</evidence>
<evidence type="ECO:0000256" key="4">
    <source>
        <dbReference type="ARBA" id="ARBA00023015"/>
    </source>
</evidence>
<evidence type="ECO:0000313" key="14">
    <source>
        <dbReference type="Proteomes" id="UP000053766"/>
    </source>
</evidence>
<dbReference type="InterPro" id="IPR009057">
    <property type="entry name" value="Homeodomain-like_sf"/>
</dbReference>
<evidence type="ECO:0000256" key="5">
    <source>
        <dbReference type="ARBA" id="ARBA00023125"/>
    </source>
</evidence>
<organism evidence="13 14">
    <name type="scientific">Dictyocaulus viviparus</name>
    <name type="common">Bovine lungworm</name>
    <dbReference type="NCBI Taxonomy" id="29172"/>
    <lineage>
        <taxon>Eukaryota</taxon>
        <taxon>Metazoa</taxon>
        <taxon>Ecdysozoa</taxon>
        <taxon>Nematoda</taxon>
        <taxon>Chromadorea</taxon>
        <taxon>Rhabditida</taxon>
        <taxon>Rhabditina</taxon>
        <taxon>Rhabditomorpha</taxon>
        <taxon>Strongyloidea</taxon>
        <taxon>Metastrongylidae</taxon>
        <taxon>Dictyocaulus</taxon>
    </lineage>
</organism>
<keyword evidence="4" id="KW-0805">Transcription regulation</keyword>
<keyword evidence="8" id="KW-0863">Zinc-finger</keyword>
<evidence type="ECO:0000256" key="8">
    <source>
        <dbReference type="PROSITE-ProRule" id="PRU00325"/>
    </source>
</evidence>
<keyword evidence="2" id="KW-0217">Developmental protein</keyword>
<sequence>MEMDFTRPRNHLEYSRIRNSSIDSRFMWETIVPQSLKPTATSAFIESSTTHTQRPTTTPYQSRNRYGRPYISGRPLLTCDRQKIVQLYETGMKKIHIAKQLGITHSCVSKILKKYQDTGVVESKSCREPQCSCKGIRKHMKFCRHIRAKRLMFSIEKLPAGLIYIIFLNLVIENIGSFLSMGISANISTLRCDDNKTIRGSILRADTDYVVYFSKSIKTHS</sequence>
<keyword evidence="5" id="KW-0238">DNA-binding</keyword>
<dbReference type="GO" id="GO:0008270">
    <property type="term" value="F:zinc ion binding"/>
    <property type="evidence" value="ECO:0007669"/>
    <property type="project" value="UniProtKB-KW"/>
</dbReference>
<dbReference type="GO" id="GO:0005634">
    <property type="term" value="C:nucleus"/>
    <property type="evidence" value="ECO:0007669"/>
    <property type="project" value="UniProtKB-SubCell"/>
</dbReference>
<dbReference type="Pfam" id="PF00292">
    <property type="entry name" value="PAX"/>
    <property type="match status" value="1"/>
</dbReference>
<dbReference type="InterPro" id="IPR001523">
    <property type="entry name" value="Paired_dom"/>
</dbReference>
<feature type="domain" description="SWIM-type" evidence="11">
    <location>
        <begin position="116"/>
        <end position="154"/>
    </location>
</feature>
<dbReference type="STRING" id="29172.A0A0D8XDR7"/>
<dbReference type="EMBL" id="KN716627">
    <property type="protein sequence ID" value="KJH42770.1"/>
    <property type="molecule type" value="Genomic_DNA"/>
</dbReference>
<dbReference type="Proteomes" id="UP000053766">
    <property type="component" value="Unassembled WGS sequence"/>
</dbReference>
<dbReference type="InterPro" id="IPR043565">
    <property type="entry name" value="PAX_fam"/>
</dbReference>
<proteinExistence type="predicted"/>